<comment type="caution">
    <text evidence="1">The sequence shown here is derived from an EMBL/GenBank/DDBJ whole genome shotgun (WGS) entry which is preliminary data.</text>
</comment>
<accession>A0ABT9UUQ1</accession>
<proteinExistence type="predicted"/>
<name>A0ABT9UUQ1_9FIRM</name>
<organism evidence="1 2">
    <name type="scientific">Eubacterium multiforme</name>
    <dbReference type="NCBI Taxonomy" id="83339"/>
    <lineage>
        <taxon>Bacteria</taxon>
        <taxon>Bacillati</taxon>
        <taxon>Bacillota</taxon>
        <taxon>Clostridia</taxon>
        <taxon>Eubacteriales</taxon>
        <taxon>Eubacteriaceae</taxon>
        <taxon>Eubacterium</taxon>
    </lineage>
</organism>
<evidence type="ECO:0000313" key="1">
    <source>
        <dbReference type="EMBL" id="MDQ0150045.1"/>
    </source>
</evidence>
<dbReference type="RefSeq" id="WP_307486363.1">
    <property type="nucleotide sequence ID" value="NZ_JAUSUF010000006.1"/>
</dbReference>
<reference evidence="1 2" key="1">
    <citation type="submission" date="2023-07" db="EMBL/GenBank/DDBJ databases">
        <title>Genomic Encyclopedia of Type Strains, Phase IV (KMG-IV): sequencing the most valuable type-strain genomes for metagenomic binning, comparative biology and taxonomic classification.</title>
        <authorList>
            <person name="Goeker M."/>
        </authorList>
    </citation>
    <scope>NUCLEOTIDE SEQUENCE [LARGE SCALE GENOMIC DNA]</scope>
    <source>
        <strain evidence="1 2">DSM 20694</strain>
    </source>
</reference>
<dbReference type="Gene3D" id="3.40.50.300">
    <property type="entry name" value="P-loop containing nucleotide triphosphate hydrolases"/>
    <property type="match status" value="1"/>
</dbReference>
<sequence length="566" mass="65787">MDIYLICKYWNKHNKEAPLDLNKENDVKLILKNKKRLARAIGEIDIAFFGFYYLNKFFIAQDNEPDNRESSPTHLAVIEELNKMFVKDEYDRELFVLPRGFAKSTVVNKLLSCWLHCYKKSKFTIIIGKTERDTQAFIFDTRKFLECKKIAEEFGVLIDTRTRKVNADNLELTNDTMISAKAYNSTIRGTVYNRVRPQVIVCDDVLKQDDVNSDESKQKIVDKFYKEIVESGDKANYNKRGVKIKADTKFIVLGTPLANGDFIETIGNDATFKTFRRGVVDFDIDDYFLNNEYWIKYRSLLLNIKDPNNVKTAEVYYLDNIDKMQFTTIWSKYRCSKDIANSYFTNRLSFMQELMCDTSKVGDVWITNTIELPEEEILKYKCNKTILTIDQAASNNSKSDFTAMTTLGKYNNFYIVKEGSLYKFDSKLEFDLYIETVLDKLRANKDITHVFLEKNVYKGVDATRIEEGIAADSALRGRKIKVITIYNTKNKDERIMTITDKINSGMVFFNEKNTEYNKQVKDFKGQKFSLHDDAIDSLEMAINNIDTIKVIKRASMTFVSRALLKK</sequence>
<protein>
    <submittedName>
        <fullName evidence="1">Phage terminase large subunit-like protein</fullName>
    </submittedName>
</protein>
<dbReference type="InterPro" id="IPR027417">
    <property type="entry name" value="P-loop_NTPase"/>
</dbReference>
<gene>
    <name evidence="1" type="ORF">J2S18_001981</name>
</gene>
<dbReference type="EMBL" id="JAUSUF010000006">
    <property type="protein sequence ID" value="MDQ0150045.1"/>
    <property type="molecule type" value="Genomic_DNA"/>
</dbReference>
<keyword evidence="2" id="KW-1185">Reference proteome</keyword>
<evidence type="ECO:0000313" key="2">
    <source>
        <dbReference type="Proteomes" id="UP001228504"/>
    </source>
</evidence>
<dbReference type="Proteomes" id="UP001228504">
    <property type="component" value="Unassembled WGS sequence"/>
</dbReference>